<protein>
    <recommendedName>
        <fullName evidence="4">Outer membrane protein beta-barrel domain-containing protein</fullName>
    </recommendedName>
</protein>
<dbReference type="EMBL" id="JMIB01000021">
    <property type="protein sequence ID" value="KDM91498.1"/>
    <property type="molecule type" value="Genomic_DNA"/>
</dbReference>
<reference evidence="2 3" key="1">
    <citation type="submission" date="2014-04" db="EMBL/GenBank/DDBJ databases">
        <title>Draft genome sequence of Photobacterium halotolerans S2753: a solonamide, ngercheumicin and holomycin producer.</title>
        <authorList>
            <person name="Machado H.R."/>
            <person name="Gram L."/>
        </authorList>
    </citation>
    <scope>NUCLEOTIDE SEQUENCE [LARGE SCALE GENOMIC DNA]</scope>
    <source>
        <strain evidence="2 3">S2753</strain>
    </source>
</reference>
<evidence type="ECO:0000313" key="3">
    <source>
        <dbReference type="Proteomes" id="UP000027192"/>
    </source>
</evidence>
<name>A0A066RVT1_9GAMM</name>
<keyword evidence="1" id="KW-0732">Signal</keyword>
<comment type="caution">
    <text evidence="2">The sequence shown here is derived from an EMBL/GenBank/DDBJ whole genome shotgun (WGS) entry which is preliminary data.</text>
</comment>
<dbReference type="Proteomes" id="UP000027192">
    <property type="component" value="Unassembled WGS sequence"/>
</dbReference>
<evidence type="ECO:0000256" key="1">
    <source>
        <dbReference type="SAM" id="SignalP"/>
    </source>
</evidence>
<feature type="signal peptide" evidence="1">
    <location>
        <begin position="1"/>
        <end position="24"/>
    </location>
</feature>
<evidence type="ECO:0000313" key="2">
    <source>
        <dbReference type="EMBL" id="KDM91498.1"/>
    </source>
</evidence>
<organism evidence="2 3">
    <name type="scientific">Photobacterium galatheae</name>
    <dbReference type="NCBI Taxonomy" id="1654360"/>
    <lineage>
        <taxon>Bacteria</taxon>
        <taxon>Pseudomonadati</taxon>
        <taxon>Pseudomonadota</taxon>
        <taxon>Gammaproteobacteria</taxon>
        <taxon>Vibrionales</taxon>
        <taxon>Vibrionaceae</taxon>
        <taxon>Photobacterium</taxon>
    </lineage>
</organism>
<dbReference type="OrthoDB" id="5874203at2"/>
<dbReference type="STRING" id="1654360.EA58_10760"/>
<dbReference type="AlphaFoldDB" id="A0A066RVT1"/>
<dbReference type="RefSeq" id="WP_051642011.1">
    <property type="nucleotide sequence ID" value="NZ_JAGSGC010000006.1"/>
</dbReference>
<feature type="chain" id="PRO_5001630734" description="Outer membrane protein beta-barrel domain-containing protein" evidence="1">
    <location>
        <begin position="25"/>
        <end position="198"/>
    </location>
</feature>
<sequence length="198" mass="21497">MLSKNVLCAFVGISALTLSPESLAQFDFVLGAGYDFGGDTISTAYYTNGDSTKVKSGSGLLAFAGADFYLQNDFKVRGTIGYKSSSASATNGEISFSRIPVDLLILKHYGQHQFGVGATYHTGVEFECEVHGTNLPCNDSYDFKNSLGFIAHYEHLMPAGNNNAYVFGLRYTKIEYEGKGFDFSYDGSSFGVNIGYIF</sequence>
<proteinExistence type="predicted"/>
<accession>A0A066RVT1</accession>
<gene>
    <name evidence="2" type="ORF">EA58_10760</name>
</gene>
<evidence type="ECO:0008006" key="4">
    <source>
        <dbReference type="Google" id="ProtNLM"/>
    </source>
</evidence>
<keyword evidence="3" id="KW-1185">Reference proteome</keyword>